<dbReference type="InterPro" id="IPR019734">
    <property type="entry name" value="TPR_rpt"/>
</dbReference>
<evidence type="ECO:0000313" key="6">
    <source>
        <dbReference type="Proteomes" id="UP000034581"/>
    </source>
</evidence>
<evidence type="ECO:0000313" key="5">
    <source>
        <dbReference type="EMBL" id="KKP69777.1"/>
    </source>
</evidence>
<dbReference type="PROSITE" id="PS50005">
    <property type="entry name" value="TPR"/>
    <property type="match status" value="1"/>
</dbReference>
<feature type="transmembrane region" description="Helical" evidence="4">
    <location>
        <begin position="190"/>
        <end position="220"/>
    </location>
</feature>
<feature type="transmembrane region" description="Helical" evidence="4">
    <location>
        <begin position="389"/>
        <end position="408"/>
    </location>
</feature>
<sequence>MTRFLQIVITKIKTLSFFKLSLIIFIIGFLTYGNTLVNGFVWDDEEQIVNNTLIQNIENLPYLFGGSTFNTAGSDSLSGLYYKPLMPLSFMINFAIWGDNAFGFHLFQITLHFLNAILLFKLLIKIFESQRIVNSKMLAFIIALFFTVHPGISEAVSYLSSTQEVIYTFFSLLTFIFALKYLENNKLSNWLLFSLFLFLGLIGKESAITVIPIIVLYFFLFARPKILFPILSAFPSVLFYLFLRFIVAKVSLGSSHVVPIAQASLFERIITIPYELFSYLRLFFFPKDLFISQHFVVKQITEPHFWGILTILVVVTIVILYTWIKLLQKDKLFLFFLLWTCFSLSLVLNLFPLDMTVAERWFYFPIIGIFGMIATIFTKMKVKKESGKLFLTFILGAILILLTGRTIIRNQNWKNGLTLYTNDIQLNPEAFDLQNNYGVELFRSGKKDEAKIHFENSIALAPNWTTNYSNLGVIYERLGDEEEAEKLYKKTLENGDYYLAVENLASLYFRQKKYSEVITFCEEQIKYRPYNLKLNYTLAISLYQTGKITEGLKYIRITYQLYPDTQVKNILTIMEQGKELKLE</sequence>
<comment type="caution">
    <text evidence="5">The sequence shown here is derived from an EMBL/GenBank/DDBJ whole genome shotgun (WGS) entry which is preliminary data.</text>
</comment>
<dbReference type="SMART" id="SM00028">
    <property type="entry name" value="TPR"/>
    <property type="match status" value="4"/>
</dbReference>
<dbReference type="Pfam" id="PF13181">
    <property type="entry name" value="TPR_8"/>
    <property type="match status" value="1"/>
</dbReference>
<evidence type="ECO:0000256" key="3">
    <source>
        <dbReference type="PROSITE-ProRule" id="PRU00339"/>
    </source>
</evidence>
<feature type="transmembrane region" description="Helical" evidence="4">
    <location>
        <begin position="268"/>
        <end position="285"/>
    </location>
</feature>
<feature type="transmembrane region" description="Helical" evidence="4">
    <location>
        <begin position="165"/>
        <end position="183"/>
    </location>
</feature>
<feature type="repeat" description="TPR" evidence="3">
    <location>
        <begin position="465"/>
        <end position="498"/>
    </location>
</feature>
<evidence type="ECO:0000256" key="4">
    <source>
        <dbReference type="SAM" id="Phobius"/>
    </source>
</evidence>
<gene>
    <name evidence="5" type="ORF">UR67_C0003G0055</name>
</gene>
<accession>A0A0G0ER62</accession>
<dbReference type="InterPro" id="IPR011990">
    <property type="entry name" value="TPR-like_helical_dom_sf"/>
</dbReference>
<keyword evidence="1" id="KW-0677">Repeat</keyword>
<dbReference type="STRING" id="1618350.UR67_C0003G0055"/>
<feature type="transmembrane region" description="Helical" evidence="4">
    <location>
        <begin position="226"/>
        <end position="247"/>
    </location>
</feature>
<feature type="transmembrane region" description="Helical" evidence="4">
    <location>
        <begin position="12"/>
        <end position="32"/>
    </location>
</feature>
<feature type="transmembrane region" description="Helical" evidence="4">
    <location>
        <begin position="331"/>
        <end position="348"/>
    </location>
</feature>
<evidence type="ECO:0000256" key="2">
    <source>
        <dbReference type="ARBA" id="ARBA00022803"/>
    </source>
</evidence>
<organism evidence="5 6">
    <name type="scientific">candidate division CPR3 bacterium GW2011_GWF2_35_18</name>
    <dbReference type="NCBI Taxonomy" id="1618350"/>
    <lineage>
        <taxon>Bacteria</taxon>
        <taxon>Bacteria division CPR3</taxon>
    </lineage>
</organism>
<proteinExistence type="predicted"/>
<protein>
    <submittedName>
        <fullName evidence="5">Conserved hypothetical tpr repeat protein</fullName>
    </submittedName>
</protein>
<name>A0A0G0ER62_UNCC3</name>
<dbReference type="Gene3D" id="1.25.40.10">
    <property type="entry name" value="Tetratricopeptide repeat domain"/>
    <property type="match status" value="2"/>
</dbReference>
<keyword evidence="2 3" id="KW-0802">TPR repeat</keyword>
<dbReference type="SUPFAM" id="SSF48452">
    <property type="entry name" value="TPR-like"/>
    <property type="match status" value="1"/>
</dbReference>
<feature type="transmembrane region" description="Helical" evidence="4">
    <location>
        <begin position="360"/>
        <end position="377"/>
    </location>
</feature>
<dbReference type="EMBL" id="LBQB01000003">
    <property type="protein sequence ID" value="KKP69777.1"/>
    <property type="molecule type" value="Genomic_DNA"/>
</dbReference>
<feature type="transmembrane region" description="Helical" evidence="4">
    <location>
        <begin position="305"/>
        <end position="324"/>
    </location>
</feature>
<keyword evidence="4" id="KW-0472">Membrane</keyword>
<feature type="transmembrane region" description="Helical" evidence="4">
    <location>
        <begin position="136"/>
        <end position="159"/>
    </location>
</feature>
<dbReference type="PANTHER" id="PTHR44227:SF3">
    <property type="entry name" value="PROTEIN O-MANNOSYL-TRANSFERASE TMTC4"/>
    <property type="match status" value="1"/>
</dbReference>
<feature type="transmembrane region" description="Helical" evidence="4">
    <location>
        <begin position="102"/>
        <end position="124"/>
    </location>
</feature>
<keyword evidence="4" id="KW-1133">Transmembrane helix</keyword>
<keyword evidence="4" id="KW-0812">Transmembrane</keyword>
<dbReference type="PANTHER" id="PTHR44227">
    <property type="match status" value="1"/>
</dbReference>
<dbReference type="InterPro" id="IPR052346">
    <property type="entry name" value="O-mannosyl-transferase_TMTC"/>
</dbReference>
<reference evidence="5 6" key="1">
    <citation type="journal article" date="2015" name="Nature">
        <title>rRNA introns, odd ribosomes, and small enigmatic genomes across a large radiation of phyla.</title>
        <authorList>
            <person name="Brown C.T."/>
            <person name="Hug L.A."/>
            <person name="Thomas B.C."/>
            <person name="Sharon I."/>
            <person name="Castelle C.J."/>
            <person name="Singh A."/>
            <person name="Wilkins M.J."/>
            <person name="Williams K.H."/>
            <person name="Banfield J.F."/>
        </authorList>
    </citation>
    <scope>NUCLEOTIDE SEQUENCE [LARGE SCALE GENOMIC DNA]</scope>
</reference>
<evidence type="ECO:0000256" key="1">
    <source>
        <dbReference type="ARBA" id="ARBA00022737"/>
    </source>
</evidence>
<dbReference type="AlphaFoldDB" id="A0A0G0ER62"/>
<dbReference type="Proteomes" id="UP000034581">
    <property type="component" value="Unassembled WGS sequence"/>
</dbReference>